<evidence type="ECO:0000313" key="2">
    <source>
        <dbReference type="Proteomes" id="UP000800036"/>
    </source>
</evidence>
<accession>A0A6A5VBZ0</accession>
<sequence length="150" mass="16826">MCCTCPLTASVPYPLCGSRDTPCNNTWGAGCRMQGKAQLQLANEYSLQLSCIADVLHWLQSLFSMALHSIRSDLQRVDPRKAARSINHSRGRQIRIQQPPEATYRVGAAKHYNAHREHLLYPCSTQQIANSPLVQLRPLVLQRRTQDSGS</sequence>
<protein>
    <submittedName>
        <fullName evidence="1">Uncharacterized protein</fullName>
    </submittedName>
</protein>
<name>A0A6A5VBZ0_9PLEO</name>
<proteinExistence type="predicted"/>
<gene>
    <name evidence="1" type="ORF">BU23DRAFT_119459</name>
</gene>
<keyword evidence="2" id="KW-1185">Reference proteome</keyword>
<evidence type="ECO:0000313" key="1">
    <source>
        <dbReference type="EMBL" id="KAF1974210.1"/>
    </source>
</evidence>
<dbReference type="AlphaFoldDB" id="A0A6A5VBZ0"/>
<dbReference type="EMBL" id="ML976676">
    <property type="protein sequence ID" value="KAF1974210.1"/>
    <property type="molecule type" value="Genomic_DNA"/>
</dbReference>
<organism evidence="1 2">
    <name type="scientific">Bimuria novae-zelandiae CBS 107.79</name>
    <dbReference type="NCBI Taxonomy" id="1447943"/>
    <lineage>
        <taxon>Eukaryota</taxon>
        <taxon>Fungi</taxon>
        <taxon>Dikarya</taxon>
        <taxon>Ascomycota</taxon>
        <taxon>Pezizomycotina</taxon>
        <taxon>Dothideomycetes</taxon>
        <taxon>Pleosporomycetidae</taxon>
        <taxon>Pleosporales</taxon>
        <taxon>Massarineae</taxon>
        <taxon>Didymosphaeriaceae</taxon>
        <taxon>Bimuria</taxon>
    </lineage>
</organism>
<reference evidence="1" key="1">
    <citation type="journal article" date="2020" name="Stud. Mycol.">
        <title>101 Dothideomycetes genomes: a test case for predicting lifestyles and emergence of pathogens.</title>
        <authorList>
            <person name="Haridas S."/>
            <person name="Albert R."/>
            <person name="Binder M."/>
            <person name="Bloem J."/>
            <person name="Labutti K."/>
            <person name="Salamov A."/>
            <person name="Andreopoulos B."/>
            <person name="Baker S."/>
            <person name="Barry K."/>
            <person name="Bills G."/>
            <person name="Bluhm B."/>
            <person name="Cannon C."/>
            <person name="Castanera R."/>
            <person name="Culley D."/>
            <person name="Daum C."/>
            <person name="Ezra D."/>
            <person name="Gonzalez J."/>
            <person name="Henrissat B."/>
            <person name="Kuo A."/>
            <person name="Liang C."/>
            <person name="Lipzen A."/>
            <person name="Lutzoni F."/>
            <person name="Magnuson J."/>
            <person name="Mondo S."/>
            <person name="Nolan M."/>
            <person name="Ohm R."/>
            <person name="Pangilinan J."/>
            <person name="Park H.-J."/>
            <person name="Ramirez L."/>
            <person name="Alfaro M."/>
            <person name="Sun H."/>
            <person name="Tritt A."/>
            <person name="Yoshinaga Y."/>
            <person name="Zwiers L.-H."/>
            <person name="Turgeon B."/>
            <person name="Goodwin S."/>
            <person name="Spatafora J."/>
            <person name="Crous P."/>
            <person name="Grigoriev I."/>
        </authorList>
    </citation>
    <scope>NUCLEOTIDE SEQUENCE</scope>
    <source>
        <strain evidence="1">CBS 107.79</strain>
    </source>
</reference>
<dbReference type="Proteomes" id="UP000800036">
    <property type="component" value="Unassembled WGS sequence"/>
</dbReference>